<evidence type="ECO:0000313" key="2">
    <source>
        <dbReference type="Proteomes" id="UP000198620"/>
    </source>
</evidence>
<accession>A0A1H7MBF4</accession>
<reference evidence="1 2" key="1">
    <citation type="submission" date="2016-10" db="EMBL/GenBank/DDBJ databases">
        <authorList>
            <person name="de Groot N.N."/>
        </authorList>
    </citation>
    <scope>NUCLEOTIDE SEQUENCE [LARGE SCALE GENOMIC DNA]</scope>
    <source>
        <strain evidence="1 2">Nv1</strain>
    </source>
</reference>
<sequence>MSEKRPPLTYKRVKQILTTLGFSPRPQKENAHEQWVKTVSGCRLKVFLDCPQSAFSPDVIASLANQAGVREKEFYAALRPYKTI</sequence>
<dbReference type="RefSeq" id="WP_090828479.1">
    <property type="nucleotide sequence ID" value="NZ_FOBH01000005.1"/>
</dbReference>
<evidence type="ECO:0000313" key="1">
    <source>
        <dbReference type="EMBL" id="SEL08409.1"/>
    </source>
</evidence>
<protein>
    <recommendedName>
        <fullName evidence="3">HicA toxin of toxin-antitoxin</fullName>
    </recommendedName>
</protein>
<evidence type="ECO:0008006" key="3">
    <source>
        <dbReference type="Google" id="ProtNLM"/>
    </source>
</evidence>
<dbReference type="InterPro" id="IPR038570">
    <property type="entry name" value="HicA_sf"/>
</dbReference>
<keyword evidence="2" id="KW-1185">Reference proteome</keyword>
<dbReference type="AlphaFoldDB" id="A0A1H7MBF4"/>
<dbReference type="Gene3D" id="3.30.920.30">
    <property type="entry name" value="Hypothetical protein"/>
    <property type="match status" value="1"/>
</dbReference>
<dbReference type="EMBL" id="FOBH01000005">
    <property type="protein sequence ID" value="SEL08409.1"/>
    <property type="molecule type" value="Genomic_DNA"/>
</dbReference>
<dbReference type="Proteomes" id="UP000198620">
    <property type="component" value="Unassembled WGS sequence"/>
</dbReference>
<proteinExistence type="predicted"/>
<gene>
    <name evidence="1" type="ORF">SAMN05216387_1055</name>
</gene>
<name>A0A1H7MBF4_9PROT</name>
<organism evidence="1 2">
    <name type="scientific">Nitrosovibrio tenuis</name>
    <dbReference type="NCBI Taxonomy" id="1233"/>
    <lineage>
        <taxon>Bacteria</taxon>
        <taxon>Pseudomonadati</taxon>
        <taxon>Pseudomonadota</taxon>
        <taxon>Betaproteobacteria</taxon>
        <taxon>Nitrosomonadales</taxon>
        <taxon>Nitrosomonadaceae</taxon>
        <taxon>Nitrosovibrio</taxon>
    </lineage>
</organism>
<dbReference type="OrthoDB" id="9181824at2"/>